<evidence type="ECO:0000256" key="1">
    <source>
        <dbReference type="PROSITE-ProRule" id="PRU00285"/>
    </source>
</evidence>
<reference evidence="5 6" key="1">
    <citation type="submission" date="2017-08" db="EMBL/GenBank/DDBJ databases">
        <title>The strain WRN001 was isolated from Binhai saline alkaline soil, Tianjin, China.</title>
        <authorList>
            <person name="Liu D."/>
            <person name="Zhang G."/>
        </authorList>
    </citation>
    <scope>NUCLEOTIDE SEQUENCE [LARGE SCALE GENOMIC DNA]</scope>
    <source>
        <strain evidence="5 6">WN019</strain>
    </source>
</reference>
<evidence type="ECO:0000313" key="6">
    <source>
        <dbReference type="Proteomes" id="UP000218083"/>
    </source>
</evidence>
<accession>A0A2A2FGN8</accession>
<evidence type="ECO:0000256" key="3">
    <source>
        <dbReference type="SAM" id="MobiDB-lite"/>
    </source>
</evidence>
<dbReference type="Pfam" id="PF00011">
    <property type="entry name" value="HSP20"/>
    <property type="match status" value="1"/>
</dbReference>
<feature type="domain" description="SHSP" evidence="4">
    <location>
        <begin position="23"/>
        <end position="139"/>
    </location>
</feature>
<dbReference type="AlphaFoldDB" id="A0A2A2FGN8"/>
<dbReference type="InterPro" id="IPR002068">
    <property type="entry name" value="A-crystallin/Hsp20_dom"/>
</dbReference>
<dbReference type="SUPFAM" id="SSF49764">
    <property type="entry name" value="HSP20-like chaperones"/>
    <property type="match status" value="1"/>
</dbReference>
<protein>
    <submittedName>
        <fullName evidence="5">Heat-shock protein Hsp20</fullName>
    </submittedName>
</protein>
<gene>
    <name evidence="5" type="ORF">CK500_06185</name>
</gene>
<keyword evidence="6" id="KW-1185">Reference proteome</keyword>
<dbReference type="EMBL" id="NSKC01000003">
    <property type="protein sequence ID" value="PAU84020.1"/>
    <property type="molecule type" value="Genomic_DNA"/>
</dbReference>
<evidence type="ECO:0000259" key="4">
    <source>
        <dbReference type="PROSITE" id="PS01031"/>
    </source>
</evidence>
<feature type="region of interest" description="Disordered" evidence="3">
    <location>
        <begin position="116"/>
        <end position="159"/>
    </location>
</feature>
<comment type="similarity">
    <text evidence="1 2">Belongs to the small heat shock protein (HSP20) family.</text>
</comment>
<dbReference type="PROSITE" id="PS01031">
    <property type="entry name" value="SHSP"/>
    <property type="match status" value="1"/>
</dbReference>
<dbReference type="CDD" id="cd06464">
    <property type="entry name" value="ACD_sHsps-like"/>
    <property type="match status" value="1"/>
</dbReference>
<name>A0A2A2FGN8_9EURY</name>
<comment type="caution">
    <text evidence="5">The sequence shown here is derived from an EMBL/GenBank/DDBJ whole genome shotgun (WGS) entry which is preliminary data.</text>
</comment>
<sequence length="159" mass="17419">MSDLVETGRSIVRRTLERLGRGWSKMQERRPLSYDLLESDDAYLVVFDAPGVRGEDLNVTFLDHTVEVELDRFRDFYDGYEMLFPGRGVSLSGSADLPADASVTPQGANATLTRNGTLQVEIPKKDDGRDVAVVEEDGDEAGDDGDTSDGDEDGKDDNA</sequence>
<dbReference type="InterPro" id="IPR008978">
    <property type="entry name" value="HSP20-like_chaperone"/>
</dbReference>
<dbReference type="Gene3D" id="2.60.40.790">
    <property type="match status" value="1"/>
</dbReference>
<proteinExistence type="inferred from homology"/>
<organism evidence="5 6">
    <name type="scientific">Halorubrum salipaludis</name>
    <dbReference type="NCBI Taxonomy" id="2032630"/>
    <lineage>
        <taxon>Archaea</taxon>
        <taxon>Methanobacteriati</taxon>
        <taxon>Methanobacteriota</taxon>
        <taxon>Stenosarchaea group</taxon>
        <taxon>Halobacteria</taxon>
        <taxon>Halobacteriales</taxon>
        <taxon>Haloferacaceae</taxon>
        <taxon>Halorubrum</taxon>
    </lineage>
</organism>
<dbReference type="OrthoDB" id="210205at2157"/>
<feature type="compositionally biased region" description="Basic and acidic residues" evidence="3">
    <location>
        <begin position="122"/>
        <end position="132"/>
    </location>
</feature>
<feature type="compositionally biased region" description="Acidic residues" evidence="3">
    <location>
        <begin position="133"/>
        <end position="159"/>
    </location>
</feature>
<dbReference type="RefSeq" id="WP_095636383.1">
    <property type="nucleotide sequence ID" value="NZ_NSKC01000003.1"/>
</dbReference>
<dbReference type="Proteomes" id="UP000218083">
    <property type="component" value="Unassembled WGS sequence"/>
</dbReference>
<evidence type="ECO:0000313" key="5">
    <source>
        <dbReference type="EMBL" id="PAU84020.1"/>
    </source>
</evidence>
<evidence type="ECO:0000256" key="2">
    <source>
        <dbReference type="RuleBase" id="RU003616"/>
    </source>
</evidence>